<reference evidence="5 6" key="1">
    <citation type="submission" date="2018-05" db="EMBL/GenBank/DDBJ databases">
        <title>Isolation and genomic analyses of lactose-positive bacteria from faecal samples of preterm neonates.</title>
        <authorList>
            <person name="Chen Y."/>
            <person name="Brook T.C."/>
            <person name="O'Neill I."/>
            <person name="Soe C.Z."/>
            <person name="Hall L.J."/>
            <person name="Hoyles L."/>
        </authorList>
    </citation>
    <scope>NUCLEOTIDE SEQUENCE [LARGE SCALE GENOMIC DNA]</scope>
    <source>
        <strain evidence="5 6">P080C CL</strain>
    </source>
</reference>
<evidence type="ECO:0000256" key="3">
    <source>
        <dbReference type="ARBA" id="ARBA00023169"/>
    </source>
</evidence>
<evidence type="ECO:0000256" key="2">
    <source>
        <dbReference type="ARBA" id="ARBA00022679"/>
    </source>
</evidence>
<dbReference type="InterPro" id="IPR021520">
    <property type="entry name" value="Stealth_CR2"/>
</dbReference>
<keyword evidence="2" id="KW-0808">Transferase</keyword>
<organism evidence="5 6">
    <name type="scientific">Citrobacter murliniae</name>
    <dbReference type="NCBI Taxonomy" id="67829"/>
    <lineage>
        <taxon>Bacteria</taxon>
        <taxon>Pseudomonadati</taxon>
        <taxon>Pseudomonadota</taxon>
        <taxon>Gammaproteobacteria</taxon>
        <taxon>Enterobacterales</taxon>
        <taxon>Enterobacteriaceae</taxon>
        <taxon>Citrobacter</taxon>
        <taxon>Citrobacter freundii complex</taxon>
    </lineage>
</organism>
<protein>
    <submittedName>
        <fullName evidence="5">Capsule biosynthesis protein CapC</fullName>
    </submittedName>
</protein>
<dbReference type="RefSeq" id="WP_048222106.1">
    <property type="nucleotide sequence ID" value="NZ_QFVP01000003.1"/>
</dbReference>
<keyword evidence="6" id="KW-1185">Reference proteome</keyword>
<keyword evidence="3" id="KW-0270">Exopolysaccharide synthesis</keyword>
<comment type="similarity">
    <text evidence="1">Belongs to the stealth family.</text>
</comment>
<gene>
    <name evidence="5" type="ORF">DJ535_06850</name>
</gene>
<evidence type="ECO:0000313" key="6">
    <source>
        <dbReference type="Proteomes" id="UP000306790"/>
    </source>
</evidence>
<evidence type="ECO:0000313" key="5">
    <source>
        <dbReference type="EMBL" id="THE40543.1"/>
    </source>
</evidence>
<dbReference type="Proteomes" id="UP000306790">
    <property type="component" value="Unassembled WGS sequence"/>
</dbReference>
<name>A0ABY2PWX2_9ENTR</name>
<dbReference type="InterPro" id="IPR047141">
    <property type="entry name" value="Stealth"/>
</dbReference>
<feature type="domain" description="Stealth protein CR2 conserved region 2" evidence="4">
    <location>
        <begin position="96"/>
        <end position="199"/>
    </location>
</feature>
<sequence>MFRKIRKLFNRPNIFFRDALLNKYPLHLTQGVTHFGGENSIIDACENIDNQFIPDFDIDVVYTWVSDLDLQWKNKRDTYSHLWDGHTTPHALEKSRFDDHNEIYYSLLSLEMYMPWVRNIYIITDSQIPPTPIGIREKVHIVDHRDIIPEKYLPTFNSHVIEACLHNINDLSEHFIYFNDDFFVAREISAAHFFHSNEIASIFIGNKNINFEHDKLTSTSIACKNSNDLFLEMFDITFNHNLVHTYVPLRKSYYILAYDIFGERILNFLTNKFRSTTDINMATFFVPYLQYIYGVSTPKIDISYYFNIRSPTASFYYDRLLDAKAGNNLPHSFCANDFSSCEFPSANCHDEFNKFAQKFYDYFN</sequence>
<dbReference type="PANTHER" id="PTHR24045">
    <property type="match status" value="1"/>
</dbReference>
<dbReference type="EMBL" id="QFVP01000003">
    <property type="protein sequence ID" value="THE40543.1"/>
    <property type="molecule type" value="Genomic_DNA"/>
</dbReference>
<accession>A0ABY2PWX2</accession>
<evidence type="ECO:0000256" key="1">
    <source>
        <dbReference type="ARBA" id="ARBA00007583"/>
    </source>
</evidence>
<proteinExistence type="inferred from homology"/>
<dbReference type="Pfam" id="PF11380">
    <property type="entry name" value="Stealth_CR2"/>
    <property type="match status" value="1"/>
</dbReference>
<evidence type="ECO:0000259" key="4">
    <source>
        <dbReference type="Pfam" id="PF11380"/>
    </source>
</evidence>
<comment type="caution">
    <text evidence="5">The sequence shown here is derived from an EMBL/GenBank/DDBJ whole genome shotgun (WGS) entry which is preliminary data.</text>
</comment>
<dbReference type="PANTHER" id="PTHR24045:SF0">
    <property type="entry name" value="N-ACETYLGLUCOSAMINE-1-PHOSPHOTRANSFERASE SUBUNITS ALPHA_BETA"/>
    <property type="match status" value="1"/>
</dbReference>